<keyword evidence="4" id="KW-0472">Membrane</keyword>
<comment type="caution">
    <text evidence="8">The sequence shown here is derived from an EMBL/GenBank/DDBJ whole genome shotgun (WGS) entry which is preliminary data.</text>
</comment>
<feature type="region of interest" description="Disordered" evidence="7">
    <location>
        <begin position="25"/>
        <end position="47"/>
    </location>
</feature>
<dbReference type="InterPro" id="IPR000872">
    <property type="entry name" value="Tafazzin"/>
</dbReference>
<evidence type="ECO:0000256" key="2">
    <source>
        <dbReference type="ARBA" id="ARBA00022679"/>
    </source>
</evidence>
<organism evidence="8 9">
    <name type="scientific">Vitis vinifera</name>
    <name type="common">Grape</name>
    <dbReference type="NCBI Taxonomy" id="29760"/>
    <lineage>
        <taxon>Eukaryota</taxon>
        <taxon>Viridiplantae</taxon>
        <taxon>Streptophyta</taxon>
        <taxon>Embryophyta</taxon>
        <taxon>Tracheophyta</taxon>
        <taxon>Spermatophyta</taxon>
        <taxon>Magnoliopsida</taxon>
        <taxon>eudicotyledons</taxon>
        <taxon>Gunneridae</taxon>
        <taxon>Pentapetalae</taxon>
        <taxon>rosids</taxon>
        <taxon>Vitales</taxon>
        <taxon>Vitaceae</taxon>
        <taxon>Viteae</taxon>
        <taxon>Vitis</taxon>
    </lineage>
</organism>
<evidence type="ECO:0000256" key="5">
    <source>
        <dbReference type="ARBA" id="ARBA00023315"/>
    </source>
</evidence>
<dbReference type="EMBL" id="QGNW01000254">
    <property type="protein sequence ID" value="RVW81348.1"/>
    <property type="molecule type" value="Genomic_DNA"/>
</dbReference>
<evidence type="ECO:0000256" key="4">
    <source>
        <dbReference type="ARBA" id="ARBA00023136"/>
    </source>
</evidence>
<keyword evidence="5" id="KW-0012">Acyltransferase</keyword>
<dbReference type="Proteomes" id="UP000288805">
    <property type="component" value="Unassembled WGS sequence"/>
</dbReference>
<comment type="similarity">
    <text evidence="6">Belongs to the taffazin family.</text>
</comment>
<evidence type="ECO:0000313" key="8">
    <source>
        <dbReference type="EMBL" id="RVW81348.1"/>
    </source>
</evidence>
<dbReference type="PRINTS" id="PR00979">
    <property type="entry name" value="TAFAZZIN"/>
</dbReference>
<reference evidence="8 9" key="1">
    <citation type="journal article" date="2018" name="PLoS Genet.">
        <title>Population sequencing reveals clonal diversity and ancestral inbreeding in the grapevine cultivar Chardonnay.</title>
        <authorList>
            <person name="Roach M.J."/>
            <person name="Johnson D.L."/>
            <person name="Bohlmann J."/>
            <person name="van Vuuren H.J."/>
            <person name="Jones S.J."/>
            <person name="Pretorius I.S."/>
            <person name="Schmidt S.A."/>
            <person name="Borneman A.R."/>
        </authorList>
    </citation>
    <scope>NUCLEOTIDE SEQUENCE [LARGE SCALE GENOMIC DNA]</scope>
    <source>
        <strain evidence="9">cv. Chardonnay</strain>
        <tissue evidence="8">Leaf</tissue>
    </source>
</reference>
<evidence type="ECO:0000256" key="3">
    <source>
        <dbReference type="ARBA" id="ARBA00023098"/>
    </source>
</evidence>
<dbReference type="AlphaFoldDB" id="A0A438HA68"/>
<evidence type="ECO:0000256" key="7">
    <source>
        <dbReference type="SAM" id="MobiDB-lite"/>
    </source>
</evidence>
<sequence length="143" mass="15735">MYGMVILTFNPHGVLACSFKAEGKRHEKDGMGGTAKPYRRNSSTDSVHGGRGICQSGGLSFQLYSVQNADTLIRLVRSRPPGIPLITVSNHMSTLDDPVMWGFKGFPSMDAKLARWVLAAEDICFKNALLSYFFRLGMESDAD</sequence>
<name>A0A438HA68_VITVI</name>
<evidence type="ECO:0000313" key="9">
    <source>
        <dbReference type="Proteomes" id="UP000288805"/>
    </source>
</evidence>
<evidence type="ECO:0000256" key="6">
    <source>
        <dbReference type="RuleBase" id="RU365062"/>
    </source>
</evidence>
<dbReference type="PANTHER" id="PTHR12497:SF5">
    <property type="entry name" value="N-ACYLPHOSPHATIDYLETHANOLAMINE SYNTHASE"/>
    <property type="match status" value="1"/>
</dbReference>
<proteinExistence type="inferred from homology"/>
<keyword evidence="3" id="KW-0443">Lipid metabolism</keyword>
<accession>A0A438HA68</accession>
<keyword evidence="2" id="KW-0808">Transferase</keyword>
<comment type="subcellular location">
    <subcellularLocation>
        <location evidence="1">Membrane</location>
    </subcellularLocation>
</comment>
<gene>
    <name evidence="8" type="primary">VvCHDp000596_2</name>
    <name evidence="8" type="ORF">CK203_038164</name>
</gene>
<dbReference type="PANTHER" id="PTHR12497">
    <property type="entry name" value="TAZ PROTEIN TAFAZZIN"/>
    <property type="match status" value="1"/>
</dbReference>
<dbReference type="GO" id="GO:0016746">
    <property type="term" value="F:acyltransferase activity"/>
    <property type="evidence" value="ECO:0007669"/>
    <property type="project" value="UniProtKB-KW"/>
</dbReference>
<dbReference type="GO" id="GO:0006644">
    <property type="term" value="P:phospholipid metabolic process"/>
    <property type="evidence" value="ECO:0007669"/>
    <property type="project" value="InterPro"/>
</dbReference>
<evidence type="ECO:0000256" key="1">
    <source>
        <dbReference type="ARBA" id="ARBA00004370"/>
    </source>
</evidence>
<protein>
    <recommendedName>
        <fullName evidence="6">Tafazzin family protein</fullName>
    </recommendedName>
</protein>
<dbReference type="GO" id="GO:0016020">
    <property type="term" value="C:membrane"/>
    <property type="evidence" value="ECO:0007669"/>
    <property type="project" value="UniProtKB-SubCell"/>
</dbReference>